<dbReference type="InterPro" id="IPR011330">
    <property type="entry name" value="Glyco_hydro/deAcase_b/a-brl"/>
</dbReference>
<sequence>MDVFPHKTPFWVKQLYPKRIWDMHGKENVQKTIYLSFDDGPIPKVTPWVLKTLKEFNAKASFFCIGENLQKHPEIAERALNEGHALGNHTFHHVNGWKTSFETYAEEVQQTADLFTQLELKTHLFRPPYGKMNSKQADFILKKNYKIIMWDVLTKDYNQGLQAEDLLSKSIAATRNGSIVIFHDSEKAFENLTYILPKYLQHFRQLGFSFKKL</sequence>
<evidence type="ECO:0000256" key="1">
    <source>
        <dbReference type="ARBA" id="ARBA00022723"/>
    </source>
</evidence>
<keyword evidence="1" id="KW-0479">Metal-binding</keyword>
<reference evidence="5" key="1">
    <citation type="journal article" date="2019" name="Int. J. Syst. Evol. Microbiol.">
        <title>The Global Catalogue of Microorganisms (GCM) 10K type strain sequencing project: providing services to taxonomists for standard genome sequencing and annotation.</title>
        <authorList>
            <consortium name="The Broad Institute Genomics Platform"/>
            <consortium name="The Broad Institute Genome Sequencing Center for Infectious Disease"/>
            <person name="Wu L."/>
            <person name="Ma J."/>
        </authorList>
    </citation>
    <scope>NUCLEOTIDE SEQUENCE [LARGE SCALE GENOMIC DNA]</scope>
    <source>
        <strain evidence="5">CGMCC 1.12931</strain>
    </source>
</reference>
<proteinExistence type="predicted"/>
<accession>A0ABQ1SEB4</accession>
<dbReference type="InterPro" id="IPR050248">
    <property type="entry name" value="Polysacc_deacetylase_ArnD"/>
</dbReference>
<feature type="domain" description="NodB homology" evidence="3">
    <location>
        <begin position="31"/>
        <end position="211"/>
    </location>
</feature>
<dbReference type="SUPFAM" id="SSF88713">
    <property type="entry name" value="Glycoside hydrolase/deacetylase"/>
    <property type="match status" value="1"/>
</dbReference>
<comment type="caution">
    <text evidence="4">The sequence shown here is derived from an EMBL/GenBank/DDBJ whole genome shotgun (WGS) entry which is preliminary data.</text>
</comment>
<dbReference type="Pfam" id="PF01522">
    <property type="entry name" value="Polysacc_deac_1"/>
    <property type="match status" value="1"/>
</dbReference>
<evidence type="ECO:0000259" key="3">
    <source>
        <dbReference type="PROSITE" id="PS51677"/>
    </source>
</evidence>
<dbReference type="Gene3D" id="3.20.20.370">
    <property type="entry name" value="Glycoside hydrolase/deacetylase"/>
    <property type="match status" value="1"/>
</dbReference>
<dbReference type="PANTHER" id="PTHR10587">
    <property type="entry name" value="GLYCOSYL TRANSFERASE-RELATED"/>
    <property type="match status" value="1"/>
</dbReference>
<dbReference type="RefSeq" id="WP_188457305.1">
    <property type="nucleotide sequence ID" value="NZ_BMGM01000001.1"/>
</dbReference>
<dbReference type="EMBL" id="BMGM01000001">
    <property type="protein sequence ID" value="GGE25629.1"/>
    <property type="molecule type" value="Genomic_DNA"/>
</dbReference>
<evidence type="ECO:0000256" key="2">
    <source>
        <dbReference type="ARBA" id="ARBA00022801"/>
    </source>
</evidence>
<dbReference type="CDD" id="cd10917">
    <property type="entry name" value="CE4_NodB_like_6s_7s"/>
    <property type="match status" value="1"/>
</dbReference>
<evidence type="ECO:0000313" key="4">
    <source>
        <dbReference type="EMBL" id="GGE25629.1"/>
    </source>
</evidence>
<keyword evidence="2" id="KW-0378">Hydrolase</keyword>
<dbReference type="PROSITE" id="PS51677">
    <property type="entry name" value="NODB"/>
    <property type="match status" value="1"/>
</dbReference>
<protein>
    <submittedName>
        <fullName evidence="4">Polysaccharide deacetylase</fullName>
    </submittedName>
</protein>
<keyword evidence="5" id="KW-1185">Reference proteome</keyword>
<gene>
    <name evidence="4" type="ORF">GCM10010832_02980</name>
</gene>
<name>A0ABQ1SEB4_9FLAO</name>
<dbReference type="InterPro" id="IPR002509">
    <property type="entry name" value="NODB_dom"/>
</dbReference>
<dbReference type="PANTHER" id="PTHR10587:SF133">
    <property type="entry name" value="CHITIN DEACETYLASE 1-RELATED"/>
    <property type="match status" value="1"/>
</dbReference>
<evidence type="ECO:0000313" key="5">
    <source>
        <dbReference type="Proteomes" id="UP000599179"/>
    </source>
</evidence>
<organism evidence="4 5">
    <name type="scientific">Psychroflexus planctonicus</name>
    <dbReference type="NCBI Taxonomy" id="1526575"/>
    <lineage>
        <taxon>Bacteria</taxon>
        <taxon>Pseudomonadati</taxon>
        <taxon>Bacteroidota</taxon>
        <taxon>Flavobacteriia</taxon>
        <taxon>Flavobacteriales</taxon>
        <taxon>Flavobacteriaceae</taxon>
        <taxon>Psychroflexus</taxon>
    </lineage>
</organism>
<dbReference type="Proteomes" id="UP000599179">
    <property type="component" value="Unassembled WGS sequence"/>
</dbReference>